<dbReference type="VEuPathDB" id="FungiDB:CLCR_03533"/>
<reference evidence="2" key="1">
    <citation type="submission" date="2015-07" db="EMBL/GenBank/DDBJ databases">
        <authorList>
            <person name="Teixeira M.M."/>
            <person name="Souza R.C."/>
            <person name="Almeida L.G."/>
            <person name="Vicente V.A."/>
            <person name="de Hoog S."/>
            <person name="Bocca A.L."/>
            <person name="de Almeida S.R."/>
            <person name="Vasconcelos A.T."/>
            <person name="Felipe M.S."/>
        </authorList>
    </citation>
    <scope>NUCLEOTIDE SEQUENCE [LARGE SCALE GENOMIC DNA]</scope>
    <source>
        <strain evidence="2">KSF</strain>
    </source>
</reference>
<dbReference type="Proteomes" id="UP000094526">
    <property type="component" value="Unassembled WGS sequence"/>
</dbReference>
<keyword evidence="2" id="KW-1185">Reference proteome</keyword>
<dbReference type="VEuPathDB" id="FungiDB:G647_04650"/>
<gene>
    <name evidence="1" type="ORF">CLCR_03533</name>
</gene>
<evidence type="ECO:0000313" key="1">
    <source>
        <dbReference type="EMBL" id="OCT47691.1"/>
    </source>
</evidence>
<accession>A0A1C1CGW4</accession>
<dbReference type="eggNOG" id="ENOG502SFV6">
    <property type="taxonomic scope" value="Eukaryota"/>
</dbReference>
<evidence type="ECO:0000313" key="2">
    <source>
        <dbReference type="Proteomes" id="UP000094526"/>
    </source>
</evidence>
<organism evidence="1 2">
    <name type="scientific">Cladophialophora carrionii</name>
    <dbReference type="NCBI Taxonomy" id="86049"/>
    <lineage>
        <taxon>Eukaryota</taxon>
        <taxon>Fungi</taxon>
        <taxon>Dikarya</taxon>
        <taxon>Ascomycota</taxon>
        <taxon>Pezizomycotina</taxon>
        <taxon>Eurotiomycetes</taxon>
        <taxon>Chaetothyriomycetidae</taxon>
        <taxon>Chaetothyriales</taxon>
        <taxon>Herpotrichiellaceae</taxon>
        <taxon>Cladophialophora</taxon>
    </lineage>
</organism>
<name>A0A1C1CGW4_9EURO</name>
<protein>
    <submittedName>
        <fullName evidence="1">Uncharacterized protein</fullName>
    </submittedName>
</protein>
<dbReference type="AlphaFoldDB" id="A0A1C1CGW4"/>
<sequence>MVDDSRCADPDLQLDVDTMILDYTLFQSTKAQFHFLSGGLEDNEEEEEGRSREALRLLTVFDSFIQIFNEHHADYEHSPGVTFRLDILEFLVLLSGLTSGPSPHFTDAMLEKLKVRAQDDIQARRRWQAARQRHFRRLEKRPATVSRTDLVERDVERQIYEAWKCEYSHPSTPYSDPQSIKVLLLFHLVPRFMVISAKFSDLIDQSLEQRWMRVACELMLRTGLETLRFHTLNRQAATLPSLEDCFSWGYVDPRDTTDIGATAAYDDEVMDLVNDMFRLRDDSSGSTAGGVEDPEWTKLRMGTLHEFSIVADASVASRRNRFDRLAEKYPLEDFVQKLVGVVHNIWELSSRDEYLGKPALVEIEEGHLQSLDIVGADFDDFASKVGLVRRFDSPARVDVTVGGSSEQSLNERFQHELRRLTRLNDRQHNGTSPVIKSED</sequence>
<proteinExistence type="predicted"/>
<comment type="caution">
    <text evidence="1">The sequence shown here is derived from an EMBL/GenBank/DDBJ whole genome shotgun (WGS) entry which is preliminary data.</text>
</comment>
<dbReference type="OrthoDB" id="4149149at2759"/>
<dbReference type="EMBL" id="LGRB01000013">
    <property type="protein sequence ID" value="OCT47691.1"/>
    <property type="molecule type" value="Genomic_DNA"/>
</dbReference>